<dbReference type="HOGENOM" id="CLU_3271011_0_0_9"/>
<name>B0TID0_HELMI</name>
<dbReference type="KEGG" id="hmo:HM1_1024"/>
<dbReference type="Proteomes" id="UP000008550">
    <property type="component" value="Chromosome"/>
</dbReference>
<evidence type="ECO:0000313" key="2">
    <source>
        <dbReference type="Proteomes" id="UP000008550"/>
    </source>
</evidence>
<proteinExistence type="predicted"/>
<protein>
    <submittedName>
        <fullName evidence="1">Uncharacterized protein</fullName>
    </submittedName>
</protein>
<dbReference type="AlphaFoldDB" id="B0TID0"/>
<organism evidence="1 2">
    <name type="scientific">Heliobacterium modesticaldum (strain ATCC 51547 / Ice1)</name>
    <dbReference type="NCBI Taxonomy" id="498761"/>
    <lineage>
        <taxon>Bacteria</taxon>
        <taxon>Bacillati</taxon>
        <taxon>Bacillota</taxon>
        <taxon>Clostridia</taxon>
        <taxon>Eubacteriales</taxon>
        <taxon>Heliobacteriaceae</taxon>
        <taxon>Heliomicrobium</taxon>
    </lineage>
</organism>
<accession>B0TID0</accession>
<dbReference type="EMBL" id="CP000930">
    <property type="protein sequence ID" value="ABZ83550.1"/>
    <property type="molecule type" value="Genomic_DNA"/>
</dbReference>
<evidence type="ECO:0000313" key="1">
    <source>
        <dbReference type="EMBL" id="ABZ83550.1"/>
    </source>
</evidence>
<keyword evidence="2" id="KW-1185">Reference proteome</keyword>
<reference evidence="1 2" key="1">
    <citation type="journal article" date="2008" name="J. Bacteriol.">
        <title>The genome of Heliobacterium modesticaldum, a phototrophic representative of the Firmicutes containing the simplest photosynthetic apparatus.</title>
        <authorList>
            <person name="Sattley W.M."/>
            <person name="Madigan M.T."/>
            <person name="Swingley W.D."/>
            <person name="Cheung P.C."/>
            <person name="Clocksin K.M."/>
            <person name="Conrad A.L."/>
            <person name="Dejesa L.C."/>
            <person name="Honchak B.M."/>
            <person name="Jung D.O."/>
            <person name="Karbach L.E."/>
            <person name="Kurdoglu A."/>
            <person name="Lahiri S."/>
            <person name="Mastrian S.D."/>
            <person name="Page L.E."/>
            <person name="Taylor H.L."/>
            <person name="Wang Z.T."/>
            <person name="Raymond J."/>
            <person name="Chen M."/>
            <person name="Blankenship R.E."/>
            <person name="Touchman J.W."/>
        </authorList>
    </citation>
    <scope>NUCLEOTIDE SEQUENCE [LARGE SCALE GENOMIC DNA]</scope>
    <source>
        <strain evidence="2">ATCC 51547 / Ice1</strain>
    </source>
</reference>
<sequence length="41" mass="4384">MTALTTALLPGSRYGVVFLIDVLFMERMGETGPAAAEIELV</sequence>
<gene>
    <name evidence="1" type="ORF">HM1_1024</name>
</gene>